<feature type="modified residue" description="N6-(pyridoxal phosphate)lysine" evidence="5">
    <location>
        <position position="62"/>
    </location>
</feature>
<gene>
    <name evidence="7" type="ORF">C8N35_10150</name>
</gene>
<dbReference type="SUPFAM" id="SSF53686">
    <property type="entry name" value="Tryptophan synthase beta subunit-like PLP-dependent enzymes"/>
    <property type="match status" value="1"/>
</dbReference>
<evidence type="ECO:0000313" key="8">
    <source>
        <dbReference type="Proteomes" id="UP000244081"/>
    </source>
</evidence>
<keyword evidence="3 5" id="KW-0663">Pyridoxal phosphate</keyword>
<dbReference type="Proteomes" id="UP000244081">
    <property type="component" value="Unassembled WGS sequence"/>
</dbReference>
<dbReference type="Gene3D" id="3.40.50.1100">
    <property type="match status" value="2"/>
</dbReference>
<dbReference type="PIRSF" id="PIRSF006278">
    <property type="entry name" value="ACCD_DCysDesulf"/>
    <property type="match status" value="1"/>
</dbReference>
<sequence length="349" mass="36965">MVAVSPFGARQIMSLPRASLGFFPTPVHPLARLERRLAAQGPRPSLFIKRDDQSGVAIGGNKVRKLEFLIGEALARGCDTVVTAGAQQSNHCRQTAAAAAMSGLECHLVLGGEKPSRVTGNLLLDQLFGAQIHWAGEHRKGEDLPRLVETLEEQGRTPCLVPYGGSSAVGASGFVAAMDELKAQIRAGEIPAPTHILVASSSGGTHAGMVVGAALNDLDTTIHGIAIDKEEHGGGTYADWLVGLTNETAALHDLRKHHARIDVSLDERFLGGGYGVVGDLEREAIALLARTEGILVDPVYTGRVFGALLAMIRAGEFSEDDRVLFWHTGGTPAVFAYAEELAMRPASDT</sequence>
<evidence type="ECO:0000256" key="2">
    <source>
        <dbReference type="ARBA" id="ARBA00008639"/>
    </source>
</evidence>
<dbReference type="Pfam" id="PF00291">
    <property type="entry name" value="PALP"/>
    <property type="match status" value="1"/>
</dbReference>
<reference evidence="7 8" key="1">
    <citation type="submission" date="2018-04" db="EMBL/GenBank/DDBJ databases">
        <title>Genomic Encyclopedia of Archaeal and Bacterial Type Strains, Phase II (KMG-II): from individual species to whole genera.</title>
        <authorList>
            <person name="Goeker M."/>
        </authorList>
    </citation>
    <scope>NUCLEOTIDE SEQUENCE [LARGE SCALE GENOMIC DNA]</scope>
    <source>
        <strain evidence="7 8">DSM 23382</strain>
    </source>
</reference>
<dbReference type="InterPro" id="IPR027278">
    <property type="entry name" value="ACCD_DCysDesulf"/>
</dbReference>
<feature type="domain" description="Tryptophan synthase beta chain-like PALP" evidence="6">
    <location>
        <begin position="19"/>
        <end position="329"/>
    </location>
</feature>
<dbReference type="PANTHER" id="PTHR43780">
    <property type="entry name" value="1-AMINOCYCLOPROPANE-1-CARBOXYLATE DEAMINASE-RELATED"/>
    <property type="match status" value="1"/>
</dbReference>
<evidence type="ECO:0000313" key="7">
    <source>
        <dbReference type="EMBL" id="PTW62018.1"/>
    </source>
</evidence>
<dbReference type="AlphaFoldDB" id="A0A2T5VE39"/>
<evidence type="ECO:0000259" key="6">
    <source>
        <dbReference type="Pfam" id="PF00291"/>
    </source>
</evidence>
<evidence type="ECO:0000256" key="4">
    <source>
        <dbReference type="PIRSR" id="PIRSR006278-1"/>
    </source>
</evidence>
<accession>A0A2T5VE39</accession>
<proteinExistence type="inferred from homology"/>
<name>A0A2T5VE39_9HYPH</name>
<comment type="caution">
    <text evidence="7">The sequence shown here is derived from an EMBL/GenBank/DDBJ whole genome shotgun (WGS) entry which is preliminary data.</text>
</comment>
<comment type="similarity">
    <text evidence="2">Belongs to the ACC deaminase/D-cysteine desulfhydrase family.</text>
</comment>
<evidence type="ECO:0000256" key="1">
    <source>
        <dbReference type="ARBA" id="ARBA00001933"/>
    </source>
</evidence>
<organism evidence="7 8">
    <name type="scientific">Breoghania corrubedonensis</name>
    <dbReference type="NCBI Taxonomy" id="665038"/>
    <lineage>
        <taxon>Bacteria</taxon>
        <taxon>Pseudomonadati</taxon>
        <taxon>Pseudomonadota</taxon>
        <taxon>Alphaproteobacteria</taxon>
        <taxon>Hyphomicrobiales</taxon>
        <taxon>Stappiaceae</taxon>
        <taxon>Breoghania</taxon>
    </lineage>
</organism>
<keyword evidence="8" id="KW-1185">Reference proteome</keyword>
<comment type="cofactor">
    <cofactor evidence="1">
        <name>pyridoxal 5'-phosphate</name>
        <dbReference type="ChEBI" id="CHEBI:597326"/>
    </cofactor>
</comment>
<feature type="active site" description="Nucleophile" evidence="4">
    <location>
        <position position="89"/>
    </location>
</feature>
<dbReference type="PANTHER" id="PTHR43780:SF2">
    <property type="entry name" value="1-AMINOCYCLOPROPANE-1-CARBOXYLATE DEAMINASE-RELATED"/>
    <property type="match status" value="1"/>
</dbReference>
<evidence type="ECO:0000256" key="3">
    <source>
        <dbReference type="ARBA" id="ARBA00022898"/>
    </source>
</evidence>
<dbReference type="InterPro" id="IPR036052">
    <property type="entry name" value="TrpB-like_PALP_sf"/>
</dbReference>
<protein>
    <submittedName>
        <fullName evidence="7">D-cysteine desulfhydrase</fullName>
    </submittedName>
</protein>
<evidence type="ECO:0000256" key="5">
    <source>
        <dbReference type="PIRSR" id="PIRSR006278-2"/>
    </source>
</evidence>
<dbReference type="EMBL" id="QAYG01000001">
    <property type="protein sequence ID" value="PTW62018.1"/>
    <property type="molecule type" value="Genomic_DNA"/>
</dbReference>
<dbReference type="InterPro" id="IPR001926">
    <property type="entry name" value="TrpB-like_PALP"/>
</dbReference>
<dbReference type="GO" id="GO:0019148">
    <property type="term" value="F:D-cysteine desulfhydrase activity"/>
    <property type="evidence" value="ECO:0007669"/>
    <property type="project" value="TreeGrafter"/>
</dbReference>